<dbReference type="GO" id="GO:0006753">
    <property type="term" value="P:nucleoside phosphate metabolic process"/>
    <property type="evidence" value="ECO:0007669"/>
    <property type="project" value="TreeGrafter"/>
</dbReference>
<comment type="cofactor">
    <cofactor evidence="4">
        <name>a divalent metal cation</name>
        <dbReference type="ChEBI" id="CHEBI:60240"/>
    </cofactor>
</comment>
<dbReference type="InterPro" id="IPR020476">
    <property type="entry name" value="Nudix_hydrolase"/>
</dbReference>
<feature type="short sequence motif" description="Nudix box" evidence="4">
    <location>
        <begin position="45"/>
        <end position="66"/>
    </location>
</feature>
<evidence type="ECO:0000259" key="5">
    <source>
        <dbReference type="PROSITE" id="PS51462"/>
    </source>
</evidence>
<dbReference type="AlphaFoldDB" id="A0A7W7B0N7"/>
<name>A0A7W7B0N7_9SPHN</name>
<dbReference type="RefSeq" id="WP_341534158.1">
    <property type="nucleotide sequence ID" value="NZ_JACHNZ010000014.1"/>
</dbReference>
<dbReference type="PROSITE" id="PS51462">
    <property type="entry name" value="NUDIX"/>
    <property type="match status" value="1"/>
</dbReference>
<proteinExistence type="inferred from homology"/>
<comment type="similarity">
    <text evidence="4">Belongs to the Nudix hydrolase family. RppH subfamily.</text>
</comment>
<dbReference type="PROSITE" id="PS00893">
    <property type="entry name" value="NUDIX_BOX"/>
    <property type="match status" value="1"/>
</dbReference>
<comment type="function">
    <text evidence="4">Accelerates the degradation of transcripts by removing pyrophosphate from the 5'-end of triphosphorylated RNA, leading to a more labile monophosphorylated state that can stimulate subsequent ribonuclease cleavage.</text>
</comment>
<dbReference type="GO" id="GO:0008893">
    <property type="term" value="F:guanosine-3',5'-bis(diphosphate) 3'-diphosphatase activity"/>
    <property type="evidence" value="ECO:0007669"/>
    <property type="project" value="TreeGrafter"/>
</dbReference>
<feature type="domain" description="Nudix hydrolase" evidence="5">
    <location>
        <begin position="11"/>
        <end position="153"/>
    </location>
</feature>
<dbReference type="GO" id="GO:0019693">
    <property type="term" value="P:ribose phosphate metabolic process"/>
    <property type="evidence" value="ECO:0007669"/>
    <property type="project" value="TreeGrafter"/>
</dbReference>
<dbReference type="Pfam" id="PF00293">
    <property type="entry name" value="NUDIX"/>
    <property type="match status" value="1"/>
</dbReference>
<dbReference type="EMBL" id="JACHNZ010000014">
    <property type="protein sequence ID" value="MBB4631871.1"/>
    <property type="molecule type" value="Genomic_DNA"/>
</dbReference>
<dbReference type="InterPro" id="IPR020084">
    <property type="entry name" value="NUDIX_hydrolase_CS"/>
</dbReference>
<dbReference type="InterPro" id="IPR015797">
    <property type="entry name" value="NUDIX_hydrolase-like_dom_sf"/>
</dbReference>
<sequence length="160" mass="18411">MKERVHPSGLPYRPCVGIMLLNPKKHVFVAKRIDMIAEAWQMPQGGIDPGEDPVETAVRELGEEIGTNKAEIIAESAGWYWYDLPDELIGKIWKGRYAGQRQKWFVMRFTGTDSDIDIETEHPEFSEWKWAEPAVLPDLIVPFKRQLYIDVLEEFAPLLA</sequence>
<protein>
    <recommendedName>
        <fullName evidence="4">RNA pyrophosphohydrolase</fullName>
        <ecNumber evidence="4">3.6.1.-</ecNumber>
    </recommendedName>
    <alternativeName>
        <fullName evidence="4">(Di)nucleoside polyphosphate hydrolase</fullName>
    </alternativeName>
</protein>
<keyword evidence="7" id="KW-1185">Reference proteome</keyword>
<evidence type="ECO:0000256" key="4">
    <source>
        <dbReference type="HAMAP-Rule" id="MF_00298"/>
    </source>
</evidence>
<evidence type="ECO:0000313" key="7">
    <source>
        <dbReference type="Proteomes" id="UP000566324"/>
    </source>
</evidence>
<dbReference type="PANTHER" id="PTHR11839">
    <property type="entry name" value="UDP/ADP-SUGAR PYROPHOSPHATASE"/>
    <property type="match status" value="1"/>
</dbReference>
<evidence type="ECO:0000256" key="1">
    <source>
        <dbReference type="ARBA" id="ARBA00001936"/>
    </source>
</evidence>
<organism evidence="6 7">
    <name type="scientific">Sphingosinicella soli</name>
    <dbReference type="NCBI Taxonomy" id="333708"/>
    <lineage>
        <taxon>Bacteria</taxon>
        <taxon>Pseudomonadati</taxon>
        <taxon>Pseudomonadota</taxon>
        <taxon>Alphaproteobacteria</taxon>
        <taxon>Sphingomonadales</taxon>
        <taxon>Sphingosinicellaceae</taxon>
        <taxon>Sphingosinicella</taxon>
    </lineage>
</organism>
<reference evidence="6 7" key="1">
    <citation type="submission" date="2020-08" db="EMBL/GenBank/DDBJ databases">
        <title>Genomic Encyclopedia of Type Strains, Phase IV (KMG-IV): sequencing the most valuable type-strain genomes for metagenomic binning, comparative biology and taxonomic classification.</title>
        <authorList>
            <person name="Goeker M."/>
        </authorList>
    </citation>
    <scope>NUCLEOTIDE SEQUENCE [LARGE SCALE GENOMIC DNA]</scope>
    <source>
        <strain evidence="6 7">DSM 17328</strain>
    </source>
</reference>
<dbReference type="HAMAP" id="MF_00298">
    <property type="entry name" value="Nudix_RppH"/>
    <property type="match status" value="1"/>
</dbReference>
<dbReference type="EC" id="3.6.1.-" evidence="4"/>
<gene>
    <name evidence="4" type="primary">rppH</name>
    <name evidence="4" type="synonym">nudH</name>
    <name evidence="6" type="ORF">GGQ98_001487</name>
</gene>
<comment type="cofactor">
    <cofactor evidence="1">
        <name>Mn(2+)</name>
        <dbReference type="ChEBI" id="CHEBI:29035"/>
    </cofactor>
</comment>
<dbReference type="GO" id="GO:0034432">
    <property type="term" value="F:bis(5'-adenosyl)-pentaphosphatase activity"/>
    <property type="evidence" value="ECO:0007669"/>
    <property type="project" value="TreeGrafter"/>
</dbReference>
<dbReference type="PANTHER" id="PTHR11839:SF22">
    <property type="entry name" value="NUDIX HYDROLASE 26, CHLOROPLASTIC"/>
    <property type="match status" value="1"/>
</dbReference>
<dbReference type="PRINTS" id="PR00502">
    <property type="entry name" value="NUDIXFAMILY"/>
</dbReference>
<dbReference type="InterPro" id="IPR000086">
    <property type="entry name" value="NUDIX_hydrolase_dom"/>
</dbReference>
<comment type="cofactor">
    <cofactor evidence="2">
        <name>Mg(2+)</name>
        <dbReference type="ChEBI" id="CHEBI:18420"/>
    </cofactor>
</comment>
<keyword evidence="3 4" id="KW-0378">Hydrolase</keyword>
<dbReference type="NCBIfam" id="NF001936">
    <property type="entry name" value="PRK00714.1-3"/>
    <property type="match status" value="1"/>
</dbReference>
<dbReference type="InterPro" id="IPR022927">
    <property type="entry name" value="RppH"/>
</dbReference>
<comment type="caution">
    <text evidence="6">The sequence shown here is derived from an EMBL/GenBank/DDBJ whole genome shotgun (WGS) entry which is preliminary data.</text>
</comment>
<dbReference type="CDD" id="cd03671">
    <property type="entry name" value="NUDIX_Ap4A_hydrolase_plant_like"/>
    <property type="match status" value="1"/>
</dbReference>
<dbReference type="SUPFAM" id="SSF55811">
    <property type="entry name" value="Nudix"/>
    <property type="match status" value="1"/>
</dbReference>
<accession>A0A7W7B0N7</accession>
<dbReference type="Proteomes" id="UP000566324">
    <property type="component" value="Unassembled WGS sequence"/>
</dbReference>
<evidence type="ECO:0000256" key="2">
    <source>
        <dbReference type="ARBA" id="ARBA00001946"/>
    </source>
</evidence>
<dbReference type="NCBIfam" id="NF001938">
    <property type="entry name" value="PRK00714.1-5"/>
    <property type="match status" value="1"/>
</dbReference>
<evidence type="ECO:0000256" key="3">
    <source>
        <dbReference type="ARBA" id="ARBA00022801"/>
    </source>
</evidence>
<dbReference type="Gene3D" id="3.90.79.10">
    <property type="entry name" value="Nucleoside Triphosphate Pyrophosphohydrolase"/>
    <property type="match status" value="1"/>
</dbReference>
<evidence type="ECO:0000313" key="6">
    <source>
        <dbReference type="EMBL" id="MBB4631871.1"/>
    </source>
</evidence>